<protein>
    <submittedName>
        <fullName evidence="2">Uncharacterized protein</fullName>
    </submittedName>
</protein>
<feature type="transmembrane region" description="Helical" evidence="1">
    <location>
        <begin position="34"/>
        <end position="57"/>
    </location>
</feature>
<gene>
    <name evidence="2" type="ORF">JOC83_002788</name>
</gene>
<keyword evidence="1" id="KW-0812">Transmembrane</keyword>
<keyword evidence="1" id="KW-1133">Transmembrane helix</keyword>
<comment type="caution">
    <text evidence="2">The sequence shown here is derived from an EMBL/GenBank/DDBJ whole genome shotgun (WGS) entry which is preliminary data.</text>
</comment>
<feature type="transmembrane region" description="Helical" evidence="1">
    <location>
        <begin position="64"/>
        <end position="83"/>
    </location>
</feature>
<evidence type="ECO:0000313" key="2">
    <source>
        <dbReference type="EMBL" id="MBM7703939.1"/>
    </source>
</evidence>
<evidence type="ECO:0000256" key="1">
    <source>
        <dbReference type="SAM" id="Phobius"/>
    </source>
</evidence>
<evidence type="ECO:0000313" key="3">
    <source>
        <dbReference type="Proteomes" id="UP000809829"/>
    </source>
</evidence>
<accession>A0ABS2QZQ2</accession>
<proteinExistence type="predicted"/>
<reference evidence="2 3" key="1">
    <citation type="submission" date="2021-01" db="EMBL/GenBank/DDBJ databases">
        <title>Genomic Encyclopedia of Type Strains, Phase IV (KMG-IV): sequencing the most valuable type-strain genomes for metagenomic binning, comparative biology and taxonomic classification.</title>
        <authorList>
            <person name="Goeker M."/>
        </authorList>
    </citation>
    <scope>NUCLEOTIDE SEQUENCE [LARGE SCALE GENOMIC DNA]</scope>
    <source>
        <strain evidence="2 3">DSM 104297</strain>
    </source>
</reference>
<keyword evidence="3" id="KW-1185">Reference proteome</keyword>
<sequence length="84" mass="9725">MIVFLVVIIGFLLLYNNREEEELYLVPKLIVYYLLGSFTFSFNSFILPIGFIISLFLRSSTNQNVKRVAAIFGLLMMLATTFLY</sequence>
<dbReference type="RefSeq" id="WP_205187931.1">
    <property type="nucleotide sequence ID" value="NZ_JAFBFC010000004.1"/>
</dbReference>
<dbReference type="EMBL" id="JAFBFC010000004">
    <property type="protein sequence ID" value="MBM7703939.1"/>
    <property type="molecule type" value="Genomic_DNA"/>
</dbReference>
<keyword evidence="1" id="KW-0472">Membrane</keyword>
<dbReference type="Proteomes" id="UP000809829">
    <property type="component" value="Unassembled WGS sequence"/>
</dbReference>
<organism evidence="2 3">
    <name type="scientific">Priestia iocasae</name>
    <dbReference type="NCBI Taxonomy" id="2291674"/>
    <lineage>
        <taxon>Bacteria</taxon>
        <taxon>Bacillati</taxon>
        <taxon>Bacillota</taxon>
        <taxon>Bacilli</taxon>
        <taxon>Bacillales</taxon>
        <taxon>Bacillaceae</taxon>
        <taxon>Priestia</taxon>
    </lineage>
</organism>
<name>A0ABS2QZQ2_9BACI</name>